<feature type="transmembrane region" description="Helical" evidence="6">
    <location>
        <begin position="36"/>
        <end position="53"/>
    </location>
</feature>
<dbReference type="Proteomes" id="UP001519064">
    <property type="component" value="Unassembled WGS sequence"/>
</dbReference>
<feature type="transmembrane region" description="Helical" evidence="6">
    <location>
        <begin position="237"/>
        <end position="258"/>
    </location>
</feature>
<feature type="transmembrane region" description="Helical" evidence="6">
    <location>
        <begin position="103"/>
        <end position="122"/>
    </location>
</feature>
<evidence type="ECO:0000256" key="1">
    <source>
        <dbReference type="ARBA" id="ARBA00004141"/>
    </source>
</evidence>
<feature type="domain" description="Inositolphosphotransferase Aur1/Ipt1" evidence="7">
    <location>
        <begin position="71"/>
        <end position="248"/>
    </location>
</feature>
<comment type="subcellular location">
    <subcellularLocation>
        <location evidence="1">Membrane</location>
        <topology evidence="1">Multi-pass membrane protein</topology>
    </subcellularLocation>
</comment>
<keyword evidence="4 6" id="KW-0472">Membrane</keyword>
<dbReference type="InterPro" id="IPR026841">
    <property type="entry name" value="Aur1/Ipt1"/>
</dbReference>
<evidence type="ECO:0000313" key="8">
    <source>
        <dbReference type="EMBL" id="MBO8193063.1"/>
    </source>
</evidence>
<keyword evidence="9" id="KW-1185">Reference proteome</keyword>
<dbReference type="InterPro" id="IPR052185">
    <property type="entry name" value="IPC_Synthase-Related"/>
</dbReference>
<dbReference type="PANTHER" id="PTHR31310">
    <property type="match status" value="1"/>
</dbReference>
<keyword evidence="2 6" id="KW-0812">Transmembrane</keyword>
<accession>A0ABS3XCG0</accession>
<proteinExistence type="predicted"/>
<name>A0ABS3XCG0_9ACTN</name>
<feature type="region of interest" description="Disordered" evidence="5">
    <location>
        <begin position="279"/>
        <end position="316"/>
    </location>
</feature>
<reference evidence="8 9" key="1">
    <citation type="submission" date="2020-11" db="EMBL/GenBank/DDBJ databases">
        <title>Streptomyces spirodelae sp. nov., isolated from duckweed.</title>
        <authorList>
            <person name="Saimee Y."/>
            <person name="Duangmal K."/>
        </authorList>
    </citation>
    <scope>NUCLEOTIDE SEQUENCE [LARGE SCALE GENOMIC DNA]</scope>
    <source>
        <strain evidence="8 9">S16-07</strain>
    </source>
</reference>
<dbReference type="Pfam" id="PF14378">
    <property type="entry name" value="PAP2_3"/>
    <property type="match status" value="1"/>
</dbReference>
<dbReference type="EMBL" id="JADKMA010000069">
    <property type="protein sequence ID" value="MBO8193063.1"/>
    <property type="molecule type" value="Genomic_DNA"/>
</dbReference>
<gene>
    <name evidence="8" type="ORF">ITI46_15510</name>
</gene>
<dbReference type="PANTHER" id="PTHR31310:SF7">
    <property type="entry name" value="PA-PHOSPHATASE RELATED-FAMILY PROTEIN DDB_G0268928"/>
    <property type="match status" value="1"/>
</dbReference>
<protein>
    <submittedName>
        <fullName evidence="8">Phosphatase PAP2 family protein</fullName>
    </submittedName>
</protein>
<comment type="caution">
    <text evidence="8">The sequence shown here is derived from an EMBL/GenBank/DDBJ whole genome shotgun (WGS) entry which is preliminary data.</text>
</comment>
<feature type="transmembrane region" description="Helical" evidence="6">
    <location>
        <begin position="134"/>
        <end position="152"/>
    </location>
</feature>
<evidence type="ECO:0000256" key="2">
    <source>
        <dbReference type="ARBA" id="ARBA00022692"/>
    </source>
</evidence>
<feature type="transmembrane region" description="Helical" evidence="6">
    <location>
        <begin position="6"/>
        <end position="24"/>
    </location>
</feature>
<evidence type="ECO:0000256" key="6">
    <source>
        <dbReference type="SAM" id="Phobius"/>
    </source>
</evidence>
<evidence type="ECO:0000259" key="7">
    <source>
        <dbReference type="Pfam" id="PF14378"/>
    </source>
</evidence>
<evidence type="ECO:0000313" key="9">
    <source>
        <dbReference type="Proteomes" id="UP001519064"/>
    </source>
</evidence>
<evidence type="ECO:0000256" key="3">
    <source>
        <dbReference type="ARBA" id="ARBA00022989"/>
    </source>
</evidence>
<feature type="compositionally biased region" description="Basic residues" evidence="5">
    <location>
        <begin position="303"/>
        <end position="316"/>
    </location>
</feature>
<sequence>MTVGAAMAWLLSAGVPLVLLALSLPLWHWRWPRAPVLLREAAIISSVFLVWQIPARMSAGNLHTAVHRALWIYHWEQRLRLPDEVDWQQAVLPHPWLVQAANYYYAVMHFGAMATLLVWLFWRHRTAYGPVRTYVVLVTVVSLLLQLIAVAPPRLVTRLGFSDTGQRYGQSVYDTGPGSVVADELSAVPSVHVAWAVVVAVVVIRVSRSRLRWLVIAHPLLTLVVIVVTANHFWLDAAAAVAVLGLCALIQWLGRVCLRWIVRIYRRTLVSADLVSADPPAAGAAEPDPPARPARSEGPGTPARRRSASRRPRPRP</sequence>
<feature type="transmembrane region" description="Helical" evidence="6">
    <location>
        <begin position="187"/>
        <end position="206"/>
    </location>
</feature>
<evidence type="ECO:0000256" key="4">
    <source>
        <dbReference type="ARBA" id="ARBA00023136"/>
    </source>
</evidence>
<evidence type="ECO:0000256" key="5">
    <source>
        <dbReference type="SAM" id="MobiDB-lite"/>
    </source>
</evidence>
<feature type="transmembrane region" description="Helical" evidence="6">
    <location>
        <begin position="213"/>
        <end position="231"/>
    </location>
</feature>
<keyword evidence="3 6" id="KW-1133">Transmembrane helix</keyword>
<organism evidence="8 9">
    <name type="scientific">Streptomyces oryzae</name>
    <dbReference type="NCBI Taxonomy" id="1434886"/>
    <lineage>
        <taxon>Bacteria</taxon>
        <taxon>Bacillati</taxon>
        <taxon>Actinomycetota</taxon>
        <taxon>Actinomycetes</taxon>
        <taxon>Kitasatosporales</taxon>
        <taxon>Streptomycetaceae</taxon>
        <taxon>Streptomyces</taxon>
    </lineage>
</organism>